<dbReference type="EMBL" id="SNWD01000001">
    <property type="protein sequence ID" value="TDN86847.1"/>
    <property type="molecule type" value="Genomic_DNA"/>
</dbReference>
<dbReference type="RefSeq" id="WP_133494019.1">
    <property type="nucleotide sequence ID" value="NZ_BMLU01000001.1"/>
</dbReference>
<reference evidence="1 2" key="1">
    <citation type="submission" date="2019-03" db="EMBL/GenBank/DDBJ databases">
        <title>Genomic Encyclopedia of Type Strains, Phase IV (KMG-IV): sequencing the most valuable type-strain genomes for metagenomic binning, comparative biology and taxonomic classification.</title>
        <authorList>
            <person name="Goeker M."/>
        </authorList>
    </citation>
    <scope>NUCLEOTIDE SEQUENCE [LARGE SCALE GENOMIC DNA]</scope>
    <source>
        <strain evidence="1 2">DSM 25059</strain>
    </source>
</reference>
<proteinExistence type="predicted"/>
<keyword evidence="2" id="KW-1185">Reference proteome</keyword>
<protein>
    <submittedName>
        <fullName evidence="1">Uncharacterized protein</fullName>
    </submittedName>
</protein>
<dbReference type="AlphaFoldDB" id="A0A4R6FYE1"/>
<organism evidence="1 2">
    <name type="scientific">Stakelama pacifica</name>
    <dbReference type="NCBI Taxonomy" id="517720"/>
    <lineage>
        <taxon>Bacteria</taxon>
        <taxon>Pseudomonadati</taxon>
        <taxon>Pseudomonadota</taxon>
        <taxon>Alphaproteobacteria</taxon>
        <taxon>Sphingomonadales</taxon>
        <taxon>Sphingomonadaceae</taxon>
        <taxon>Stakelama</taxon>
    </lineage>
</organism>
<dbReference type="Proteomes" id="UP000295493">
    <property type="component" value="Unassembled WGS sequence"/>
</dbReference>
<accession>A0A4R6FYE1</accession>
<gene>
    <name evidence="1" type="ORF">EV664_101425</name>
</gene>
<evidence type="ECO:0000313" key="1">
    <source>
        <dbReference type="EMBL" id="TDN86847.1"/>
    </source>
</evidence>
<sequence length="165" mass="18467">MASAPTNEDVAINVTALRLQEMLKEDALRQLSQSDFRQVAGDVHAMIEFSRRVSNSMVGLQTSEIKYSIPEKLDALSEHIWKAKSDNGSRVTDVIRHILYGGPDDLLPERLWEAVADPKWKLECMGISAYGELVGWAMPDKFPPRNGRTSKALRSLGYDVQVHVS</sequence>
<dbReference type="OrthoDB" id="7790352at2"/>
<comment type="caution">
    <text evidence="1">The sequence shown here is derived from an EMBL/GenBank/DDBJ whole genome shotgun (WGS) entry which is preliminary data.</text>
</comment>
<evidence type="ECO:0000313" key="2">
    <source>
        <dbReference type="Proteomes" id="UP000295493"/>
    </source>
</evidence>
<name>A0A4R6FYE1_9SPHN</name>